<name>A0A6L6X484_9ACTN</name>
<feature type="domain" description="CHAT" evidence="2">
    <location>
        <begin position="1135"/>
        <end position="1210"/>
    </location>
</feature>
<feature type="region of interest" description="Disordered" evidence="1">
    <location>
        <begin position="326"/>
        <end position="399"/>
    </location>
</feature>
<organism evidence="3 4">
    <name type="scientific">Streptomyces typhae</name>
    <dbReference type="NCBI Taxonomy" id="2681492"/>
    <lineage>
        <taxon>Bacteria</taxon>
        <taxon>Bacillati</taxon>
        <taxon>Actinomycetota</taxon>
        <taxon>Actinomycetes</taxon>
        <taxon>Kitasatosporales</taxon>
        <taxon>Streptomycetaceae</taxon>
        <taxon>Streptomyces</taxon>
    </lineage>
</organism>
<dbReference type="Pfam" id="PF12770">
    <property type="entry name" value="CHAT"/>
    <property type="match status" value="2"/>
</dbReference>
<evidence type="ECO:0000313" key="3">
    <source>
        <dbReference type="EMBL" id="MVO88654.1"/>
    </source>
</evidence>
<sequence>MTSRRRAARPSPALHRRAERIWRTALSLARAAVAGDPEARAGLPAVLSVLRHSPAVLGPAGAARDLAALTAHLDALGLHAMAQALLDDLAAGVLGGTLEVSGDNASRNQLAVTFAGRGRLTAAAHLLDRAAYPPGGTEDSALRARALANTAAVALRLGDFAEAALHAGEALRALPAVTVPESRVDVTLLALAVRTAAARAVGDDATADALLPGLDAAVRDVVRERGSDHPSSLSALVTLASAESAAAGAAGDRERQERAADVLAIAAQKASALMGPEHPQAVSATLAHATAEYEAAVGSGSLRRLDNAEALMEAAAERAGSLLRETAGSVPPPAHAGEPTEAEATGAGRAGTEATGAGRAGTEATGAGRAGTEATGAGRAGAESAGAEPVPPRSEAREEAPLRLGRLGELRLHSYVHGEGAPGDLRQALTAFREAFRGRTNVPGGAPRDAPSWHRWRILHGYALVLRYETRSRTGVTPALDFLDALDSLDSLDEAVQLLTTGLTKLPAGDDDLRTLALLLLAHCALRRYEAHLARSDRRPTHLPGLLDEALARHVTATDAVRPRTPEAAALIETLARLHLERHLLLGGTTSPVPGPARSGGGSSGTTWETLAATAYGQALIWRETRDEIPAAEVEALIGTLLRAPDAVRRLPRGALETFERLLHHRGARGWSVPALSLAITLLGHPEHAAADAPAGAARRSWLDGLSRLTSGRPPLGHLSAHRRRVSVERDRDDVGSLSRNPLWRPDDARAWIPVMTAWIPGHKGDLAGDGRRQTAGRAQLAAAHEAVREAWSCMGRGDLATTDHYLAEAAGIHATLDSDHPARLETWMLLSRTHLLRDSLARRTGHSPTPRPVPPPTPAQIRHGVARLSGDERTRLLGEAGVSLLLSGGENRRSEARSLLREAYEVLDDDHQGFLRYAYYLGSAECFHITPGSGRQTREAQLAGGIEILERAAVIAEDTDRHDWGDIAFALARAYRARDAGYRRDRTSSLRTGLRAAGAMVVATPTPGPGPSRVTEDQLDAARPASAAREVAAWCYEDGALVELVHALELWRAASLPGTPPGTPPEPAEIGRALTVSGRDALVYLVPASDSAAGLALVVTAAGGTYAIPLPDLIDDTGPLPAYLRDRSSLSDLCGWAARAAMSPVLSALADARPSGLPRLVLVPLGRLGAVPWHAASRHDTSGGERRQYALEYAEFTYAVSARALCDEVRGDRAPGGRDPLDAAPVVAYEPQDALRHLRAVRPAAGGVLTLAGPAHYRDGSLGPELTLPGGPLRLTSVAEALHRRRGGEPATVLVTDCRGDGLVRDDEAALRLSAALQWAGARTVVAPLWPVRDSATSALLALTHHFLRTRGTSPATALRTAQMWMLDSHRGLPSDLRAGAADAVRHLPPGRPVDPADWAAYVCFGG</sequence>
<accession>A0A6L6X484</accession>
<dbReference type="InterPro" id="IPR024983">
    <property type="entry name" value="CHAT_dom"/>
</dbReference>
<dbReference type="EMBL" id="WPNZ01000018">
    <property type="protein sequence ID" value="MVO88654.1"/>
    <property type="molecule type" value="Genomic_DNA"/>
</dbReference>
<feature type="domain" description="CHAT" evidence="2">
    <location>
        <begin position="1270"/>
        <end position="1407"/>
    </location>
</feature>
<evidence type="ECO:0000313" key="4">
    <source>
        <dbReference type="Proteomes" id="UP000483802"/>
    </source>
</evidence>
<feature type="compositionally biased region" description="Low complexity" evidence="1">
    <location>
        <begin position="336"/>
        <end position="388"/>
    </location>
</feature>
<dbReference type="RefSeq" id="WP_157168048.1">
    <property type="nucleotide sequence ID" value="NZ_WPNZ01000018.1"/>
</dbReference>
<evidence type="ECO:0000256" key="1">
    <source>
        <dbReference type="SAM" id="MobiDB-lite"/>
    </source>
</evidence>
<comment type="caution">
    <text evidence="3">The sequence shown here is derived from an EMBL/GenBank/DDBJ whole genome shotgun (WGS) entry which is preliminary data.</text>
</comment>
<gene>
    <name evidence="3" type="ORF">GPA10_28830</name>
</gene>
<protein>
    <submittedName>
        <fullName evidence="3">CHAT domain-containing protein</fullName>
    </submittedName>
</protein>
<proteinExistence type="predicted"/>
<dbReference type="Proteomes" id="UP000483802">
    <property type="component" value="Unassembled WGS sequence"/>
</dbReference>
<evidence type="ECO:0000259" key="2">
    <source>
        <dbReference type="Pfam" id="PF12770"/>
    </source>
</evidence>
<reference evidence="3 4" key="1">
    <citation type="submission" date="2019-11" db="EMBL/GenBank/DDBJ databases">
        <title>Streptomyces typhae sp. nov., a novel endophytic actinomycete isolated from the root of cattail pollen (Typha angustifolia L.).</title>
        <authorList>
            <person name="Peng C."/>
        </authorList>
    </citation>
    <scope>NUCLEOTIDE SEQUENCE [LARGE SCALE GENOMIC DNA]</scope>
    <source>
        <strain evidence="4">p1417</strain>
    </source>
</reference>
<keyword evidence="4" id="KW-1185">Reference proteome</keyword>